<organism evidence="3 4">
    <name type="scientific">Musa balbisiana</name>
    <name type="common">Banana</name>
    <dbReference type="NCBI Taxonomy" id="52838"/>
    <lineage>
        <taxon>Eukaryota</taxon>
        <taxon>Viridiplantae</taxon>
        <taxon>Streptophyta</taxon>
        <taxon>Embryophyta</taxon>
        <taxon>Tracheophyta</taxon>
        <taxon>Spermatophyta</taxon>
        <taxon>Magnoliopsida</taxon>
        <taxon>Liliopsida</taxon>
        <taxon>Zingiberales</taxon>
        <taxon>Musaceae</taxon>
        <taxon>Musa</taxon>
    </lineage>
</organism>
<evidence type="ECO:0000313" key="4">
    <source>
        <dbReference type="Proteomes" id="UP000317650"/>
    </source>
</evidence>
<dbReference type="Proteomes" id="UP000317650">
    <property type="component" value="Chromosome 7"/>
</dbReference>
<keyword evidence="1" id="KW-0175">Coiled coil</keyword>
<feature type="compositionally biased region" description="Basic and acidic residues" evidence="2">
    <location>
        <begin position="1"/>
        <end position="10"/>
    </location>
</feature>
<evidence type="ECO:0000256" key="2">
    <source>
        <dbReference type="SAM" id="MobiDB-lite"/>
    </source>
</evidence>
<comment type="caution">
    <text evidence="3">The sequence shown here is derived from an EMBL/GenBank/DDBJ whole genome shotgun (WGS) entry which is preliminary data.</text>
</comment>
<proteinExistence type="predicted"/>
<accession>A0A4S8JCV5</accession>
<feature type="compositionally biased region" description="Low complexity" evidence="2">
    <location>
        <begin position="11"/>
        <end position="21"/>
    </location>
</feature>
<evidence type="ECO:0000256" key="1">
    <source>
        <dbReference type="SAM" id="Coils"/>
    </source>
</evidence>
<name>A0A4S8JCV5_MUSBA</name>
<feature type="compositionally biased region" description="Basic and acidic residues" evidence="2">
    <location>
        <begin position="60"/>
        <end position="71"/>
    </location>
</feature>
<feature type="region of interest" description="Disordered" evidence="2">
    <location>
        <begin position="1"/>
        <end position="91"/>
    </location>
</feature>
<evidence type="ECO:0000313" key="3">
    <source>
        <dbReference type="EMBL" id="THU59647.1"/>
    </source>
</evidence>
<feature type="coiled-coil region" evidence="1">
    <location>
        <begin position="230"/>
        <end position="299"/>
    </location>
</feature>
<dbReference type="AlphaFoldDB" id="A0A4S8JCV5"/>
<dbReference type="EMBL" id="PYDT01000005">
    <property type="protein sequence ID" value="THU59647.1"/>
    <property type="molecule type" value="Genomic_DNA"/>
</dbReference>
<feature type="compositionally biased region" description="Low complexity" evidence="2">
    <location>
        <begin position="45"/>
        <end position="55"/>
    </location>
</feature>
<gene>
    <name evidence="3" type="ORF">C4D60_Mb07t04270</name>
</gene>
<protein>
    <submittedName>
        <fullName evidence="3">Uncharacterized protein</fullName>
    </submittedName>
</protein>
<keyword evidence="4" id="KW-1185">Reference proteome</keyword>
<sequence>MRLLSLHDGRSSSASSPRPSADPLHGSEDAPLEVLKGRPSKKAKAAVPGKAKVGPTKPKVAVEKRVGREEGSSQDIGGPSRGAVGKRSRPPAMNDLCGIRAGDDEPLWLLVMGELPSGEATDPLVARWEGLSRGDKVWAGGDPSAAFLRGVLHPDMARDLYTLPSEALLSKSAKSLTLSLHYSTALMDRVRDAGQVICDLSERNSELCRQVEEVRAGSGPEAVAAAEKCATDSEAEVTRLKAELEKSEDLVKELQQLLRLDRTELRLLKSEALALTKKAEKAEAEARAASDALAEETRLRPAKDKEAIEAYKKSEGFELGLIRMGRTRVVEQPPVALRRRGGALVSDFLARGVFLRCINRVRPGGCGFVRVGLLIA</sequence>
<reference evidence="3 4" key="1">
    <citation type="journal article" date="2019" name="Nat. Plants">
        <title>Genome sequencing of Musa balbisiana reveals subgenome evolution and function divergence in polyploid bananas.</title>
        <authorList>
            <person name="Yao X."/>
        </authorList>
    </citation>
    <scope>NUCLEOTIDE SEQUENCE [LARGE SCALE GENOMIC DNA]</scope>
    <source>
        <strain evidence="4">cv. DH-PKW</strain>
        <tissue evidence="3">Leaves</tissue>
    </source>
</reference>